<dbReference type="EMBL" id="CM039172">
    <property type="protein sequence ID" value="KAH9779148.1"/>
    <property type="molecule type" value="Genomic_DNA"/>
</dbReference>
<evidence type="ECO:0000313" key="2">
    <source>
        <dbReference type="Proteomes" id="UP000829398"/>
    </source>
</evidence>
<sequence>MKGTHLLLTLTLLIAFTLQFQAHAAPAGPLIKHLTSLLKWTTRSSSKAPQADGNVLQFENGYLVETVIEGNEIGVVPYKIRVSEDGELFAVDEVNSNIVKITPPLSQYSRGRLVAGSFQGYTGHVDGKPNEARFNHPKGVTMDDKGNLYVADTLNLAIRKIGDAGVTTIAGGKSNVAGFRDGPSEDAKFSNDFDVVYVRPTCSLLVIDRGNAALRQISLNQDDCEYHPGLLVMAYSHVVFLGTIKCALHPGSIMFHVSLHRVSSQCTNIPELCDFRRYSYGCWGCLGWICDLHASAGQQPSESEFNEETEIKELSNKEKPIPIVESMKEEPGWPSFGQLIIDLSKLALEAMGSMFLNFVPFRFRSSGTKGNLTPLRDTLRMPEDEAAPPVVQRQKSAVPLSETHQVRTPGTGDKYPDMKPPKIKSASFKDSSLSTKHRSSKRQEYAEFYGSGEVPPPYSKSKSQKERTRHRQRDKSGEVVYGVSGMEPKPVEMKPVDYDNLKFDHYNMRSKYGDDSYRF</sequence>
<protein>
    <submittedName>
        <fullName evidence="1">NHL domain-containing protein</fullName>
    </submittedName>
</protein>
<name>A0ACB8M004_CITSI</name>
<accession>A0ACB8M004</accession>
<proteinExistence type="predicted"/>
<keyword evidence="2" id="KW-1185">Reference proteome</keyword>
<evidence type="ECO:0000313" key="1">
    <source>
        <dbReference type="EMBL" id="KAH9779148.1"/>
    </source>
</evidence>
<comment type="caution">
    <text evidence="1">The sequence shown here is derived from an EMBL/GenBank/DDBJ whole genome shotgun (WGS) entry which is preliminary data.</text>
</comment>
<reference evidence="2" key="1">
    <citation type="journal article" date="2023" name="Hortic. Res.">
        <title>A chromosome-level phased genome enabling allele-level studies in sweet orange: a case study on citrus Huanglongbing tolerance.</title>
        <authorList>
            <person name="Wu B."/>
            <person name="Yu Q."/>
            <person name="Deng Z."/>
            <person name="Duan Y."/>
            <person name="Luo F."/>
            <person name="Gmitter F. Jr."/>
        </authorList>
    </citation>
    <scope>NUCLEOTIDE SEQUENCE [LARGE SCALE GENOMIC DNA]</scope>
    <source>
        <strain evidence="2">cv. Valencia</strain>
    </source>
</reference>
<dbReference type="Proteomes" id="UP000829398">
    <property type="component" value="Chromosome 3"/>
</dbReference>
<organism evidence="1 2">
    <name type="scientific">Citrus sinensis</name>
    <name type="common">Sweet orange</name>
    <name type="synonym">Citrus aurantium var. sinensis</name>
    <dbReference type="NCBI Taxonomy" id="2711"/>
    <lineage>
        <taxon>Eukaryota</taxon>
        <taxon>Viridiplantae</taxon>
        <taxon>Streptophyta</taxon>
        <taxon>Embryophyta</taxon>
        <taxon>Tracheophyta</taxon>
        <taxon>Spermatophyta</taxon>
        <taxon>Magnoliopsida</taxon>
        <taxon>eudicotyledons</taxon>
        <taxon>Gunneridae</taxon>
        <taxon>Pentapetalae</taxon>
        <taxon>rosids</taxon>
        <taxon>malvids</taxon>
        <taxon>Sapindales</taxon>
        <taxon>Rutaceae</taxon>
        <taxon>Aurantioideae</taxon>
        <taxon>Citrus</taxon>
    </lineage>
</organism>
<gene>
    <name evidence="1" type="ORF">KPL71_007618</name>
</gene>